<dbReference type="Pfam" id="PF03480">
    <property type="entry name" value="DctP"/>
    <property type="match status" value="1"/>
</dbReference>
<organism evidence="5 6">
    <name type="scientific">Azotobacter beijerinckii</name>
    <dbReference type="NCBI Taxonomy" id="170623"/>
    <lineage>
        <taxon>Bacteria</taxon>
        <taxon>Pseudomonadati</taxon>
        <taxon>Pseudomonadota</taxon>
        <taxon>Gammaproteobacteria</taxon>
        <taxon>Pseudomonadales</taxon>
        <taxon>Pseudomonadaceae</taxon>
        <taxon>Azotobacter</taxon>
    </lineage>
</organism>
<dbReference type="Gene3D" id="3.40.190.170">
    <property type="entry name" value="Bacterial extracellular solute-binding protein, family 7"/>
    <property type="match status" value="1"/>
</dbReference>
<dbReference type="InterPro" id="IPR018389">
    <property type="entry name" value="DctP_fam"/>
</dbReference>
<comment type="similarity">
    <text evidence="1">Belongs to the bacterial solute-binding protein 7 family.</text>
</comment>
<dbReference type="Proteomes" id="UP000199267">
    <property type="component" value="Unassembled WGS sequence"/>
</dbReference>
<dbReference type="PANTHER" id="PTHR33376">
    <property type="match status" value="1"/>
</dbReference>
<evidence type="ECO:0000313" key="6">
    <source>
        <dbReference type="Proteomes" id="UP000199267"/>
    </source>
</evidence>
<keyword evidence="3 4" id="KW-0732">Signal</keyword>
<dbReference type="AlphaFoldDB" id="A0A1H9GI63"/>
<protein>
    <submittedName>
        <fullName evidence="5">C4-dicarboxylate-binding protein DctP</fullName>
    </submittedName>
</protein>
<keyword evidence="2" id="KW-0813">Transport</keyword>
<dbReference type="GO" id="GO:0055085">
    <property type="term" value="P:transmembrane transport"/>
    <property type="evidence" value="ECO:0007669"/>
    <property type="project" value="InterPro"/>
</dbReference>
<evidence type="ECO:0000313" key="5">
    <source>
        <dbReference type="EMBL" id="SEQ49771.1"/>
    </source>
</evidence>
<proteinExistence type="inferred from homology"/>
<feature type="chain" id="PRO_5011520177" evidence="4">
    <location>
        <begin position="24"/>
        <end position="329"/>
    </location>
</feature>
<dbReference type="EMBL" id="FOFJ01000012">
    <property type="protein sequence ID" value="SEQ49771.1"/>
    <property type="molecule type" value="Genomic_DNA"/>
</dbReference>
<gene>
    <name evidence="5" type="ORF">SAMN04244573_01677</name>
</gene>
<sequence length="329" mass="35244">MKMLFKTALALAVSASAVSLAQAADYSMRLSHQLPASHHVAKALEAFAVEAEKNSGGRLDVQIFGGEQLYKAAQNHVAVARGQVEAASILSLQWGGTVPEMQIFSIPYLMTRPEQLEKFPGSPAAALLEDKLQQKGVKSIAWLLDANDSTFTSQKAPLVAPADFKGVKIRGLGRLVDTGFIAMGAAPSTMPGSEVYQGLQTGVIDAGVSSLSAVYARRYYEVQKYAVVTPLITVYQNLVVNPRWWEGLPAEVRNGVLAAAKSAELSLAAQGAEQDPEGVAKLEKTGMTVTVHTPEQRKALEQAMQPVVVGEFLKTTADGQKLLDLVRQL</sequence>
<name>A0A1H9GI63_9GAMM</name>
<evidence type="ECO:0000256" key="4">
    <source>
        <dbReference type="SAM" id="SignalP"/>
    </source>
</evidence>
<evidence type="ECO:0000256" key="3">
    <source>
        <dbReference type="ARBA" id="ARBA00022729"/>
    </source>
</evidence>
<dbReference type="NCBIfam" id="NF037995">
    <property type="entry name" value="TRAP_S1"/>
    <property type="match status" value="1"/>
</dbReference>
<feature type="signal peptide" evidence="4">
    <location>
        <begin position="1"/>
        <end position="23"/>
    </location>
</feature>
<dbReference type="RefSeq" id="WP_090621109.1">
    <property type="nucleotide sequence ID" value="NZ_FOFJ01000012.1"/>
</dbReference>
<accession>A0A1H9GI63</accession>
<evidence type="ECO:0000256" key="1">
    <source>
        <dbReference type="ARBA" id="ARBA00009023"/>
    </source>
</evidence>
<dbReference type="InterPro" id="IPR038404">
    <property type="entry name" value="TRAP_DctP_sf"/>
</dbReference>
<evidence type="ECO:0000256" key="2">
    <source>
        <dbReference type="ARBA" id="ARBA00022448"/>
    </source>
</evidence>
<dbReference type="PANTHER" id="PTHR33376:SF7">
    <property type="entry name" value="C4-DICARBOXYLATE-BINDING PROTEIN DCTB"/>
    <property type="match status" value="1"/>
</dbReference>
<reference evidence="5 6" key="1">
    <citation type="submission" date="2016-10" db="EMBL/GenBank/DDBJ databases">
        <authorList>
            <person name="de Groot N.N."/>
        </authorList>
    </citation>
    <scope>NUCLEOTIDE SEQUENCE [LARGE SCALE GENOMIC DNA]</scope>
    <source>
        <strain evidence="5 6">DSM 378</strain>
    </source>
</reference>